<evidence type="ECO:0000313" key="2">
    <source>
        <dbReference type="EMBL" id="SHO46178.1"/>
    </source>
</evidence>
<organism evidence="2 3">
    <name type="scientific">Nitrosotalea sinensis</name>
    <dbReference type="NCBI Taxonomy" id="1499975"/>
    <lineage>
        <taxon>Archaea</taxon>
        <taxon>Nitrososphaerota</taxon>
        <taxon>Nitrososphaeria</taxon>
        <taxon>Nitrosotaleales</taxon>
        <taxon>Nitrosotaleaceae</taxon>
        <taxon>Nitrosotalea</taxon>
    </lineage>
</organism>
<dbReference type="InterPro" id="IPR019887">
    <property type="entry name" value="Tscrpt_reg_AsnC/Lrp_C"/>
</dbReference>
<name>A0A2H1EID4_9ARCH</name>
<evidence type="ECO:0000259" key="1">
    <source>
        <dbReference type="Pfam" id="PF01037"/>
    </source>
</evidence>
<reference evidence="3" key="1">
    <citation type="submission" date="2016-12" db="EMBL/GenBank/DDBJ databases">
        <authorList>
            <person name="Herbold C."/>
        </authorList>
    </citation>
    <scope>NUCLEOTIDE SEQUENCE [LARGE SCALE GENOMIC DNA]</scope>
</reference>
<dbReference type="Gene3D" id="3.30.70.920">
    <property type="match status" value="1"/>
</dbReference>
<dbReference type="Pfam" id="PF01037">
    <property type="entry name" value="AsnC_trans_reg"/>
    <property type="match status" value="1"/>
</dbReference>
<evidence type="ECO:0000313" key="3">
    <source>
        <dbReference type="Proteomes" id="UP000232412"/>
    </source>
</evidence>
<dbReference type="Proteomes" id="UP000232412">
    <property type="component" value="Unassembled WGS sequence"/>
</dbReference>
<proteinExistence type="predicted"/>
<protein>
    <submittedName>
        <fullName evidence="2">Transcriptional regulator, AsnC family</fullName>
    </submittedName>
</protein>
<dbReference type="InterPro" id="IPR011008">
    <property type="entry name" value="Dimeric_a/b-barrel"/>
</dbReference>
<dbReference type="SUPFAM" id="SSF54909">
    <property type="entry name" value="Dimeric alpha+beta barrel"/>
    <property type="match status" value="1"/>
</dbReference>
<feature type="domain" description="Transcription regulator AsnC/Lrp ligand binding" evidence="1">
    <location>
        <begin position="15"/>
        <end position="85"/>
    </location>
</feature>
<dbReference type="EMBL" id="FRFC01000004">
    <property type="protein sequence ID" value="SHO46178.1"/>
    <property type="molecule type" value="Genomic_DNA"/>
</dbReference>
<dbReference type="RefSeq" id="WP_394340812.1">
    <property type="nucleotide sequence ID" value="NZ_FRFC01000004.1"/>
</dbReference>
<accession>A0A2H1EID4</accession>
<dbReference type="AlphaFoldDB" id="A0A2H1EID4"/>
<keyword evidence="3" id="KW-1185">Reference proteome</keyword>
<sequence length="87" mass="9607">MLQAQLSKDIETTCVMINCESGSEGRIIDEIKEIAGVKEAVRTTGPYDILAIIESNTVESLKEIIENRIRKIPNVNATTTLVIASRF</sequence>
<gene>
    <name evidence="2" type="ORF">NSIN_30003</name>
</gene>